<dbReference type="Proteomes" id="UP000004535">
    <property type="component" value="Unassembled WGS sequence"/>
</dbReference>
<comment type="caution">
    <text evidence="2">The sequence shown here is derived from an EMBL/GenBank/DDBJ whole genome shotgun (WGS) entry which is preliminary data.</text>
</comment>
<evidence type="ECO:0000313" key="2">
    <source>
        <dbReference type="EMBL" id="EEE07006.1"/>
    </source>
</evidence>
<gene>
    <name evidence="2" type="ORF">BURMUCGD2_1059</name>
</gene>
<name>B9BQW1_9BURK</name>
<feature type="compositionally biased region" description="Low complexity" evidence="1">
    <location>
        <begin position="18"/>
        <end position="28"/>
    </location>
</feature>
<feature type="compositionally biased region" description="Basic residues" evidence="1">
    <location>
        <begin position="1"/>
        <end position="17"/>
    </location>
</feature>
<feature type="region of interest" description="Disordered" evidence="1">
    <location>
        <begin position="1"/>
        <end position="30"/>
    </location>
</feature>
<accession>B9BQW1</accession>
<evidence type="ECO:0000256" key="1">
    <source>
        <dbReference type="SAM" id="MobiDB-lite"/>
    </source>
</evidence>
<dbReference type="EMBL" id="ACFC01000005">
    <property type="protein sequence ID" value="EEE07006.1"/>
    <property type="molecule type" value="Genomic_DNA"/>
</dbReference>
<sequence length="78" mass="8742">MRDRGRLRRRARTRRARGGATNARNPAGSRRDCRCVVSCHIANRGPPYRAGAPIDLASTTFALPHERRAETSGGMRRR</sequence>
<evidence type="ECO:0000313" key="3">
    <source>
        <dbReference type="Proteomes" id="UP000004535"/>
    </source>
</evidence>
<proteinExistence type="predicted"/>
<reference evidence="2 3" key="1">
    <citation type="journal article" date="2012" name="J. Bacteriol.">
        <title>Draft Genome Sequence Determination for Cystic Fibrosis and Chronic Granulomatous Disease Burkholderia multivorans Isolates.</title>
        <authorList>
            <person name="Varga J.J."/>
            <person name="Losada L."/>
            <person name="Zelazny A.M."/>
            <person name="Brinkac L."/>
            <person name="Harkins D."/>
            <person name="Radune D."/>
            <person name="Hostetler J."/>
            <person name="Sampaio E.P."/>
            <person name="Ronning C.M."/>
            <person name="Nierman W.C."/>
            <person name="Greenberg D.E."/>
            <person name="Holland S.M."/>
            <person name="Goldberg J.B."/>
        </authorList>
    </citation>
    <scope>NUCLEOTIDE SEQUENCE [LARGE SCALE GENOMIC DNA]</scope>
    <source>
        <strain evidence="2 3">CGD2</strain>
    </source>
</reference>
<protein>
    <submittedName>
        <fullName evidence="2">Uncharacterized protein</fullName>
    </submittedName>
</protein>
<dbReference type="AlphaFoldDB" id="B9BQW1"/>
<organism evidence="2 3">
    <name type="scientific">Burkholderia multivorans CGD2</name>
    <dbReference type="NCBI Taxonomy" id="513052"/>
    <lineage>
        <taxon>Bacteria</taxon>
        <taxon>Pseudomonadati</taxon>
        <taxon>Pseudomonadota</taxon>
        <taxon>Betaproteobacteria</taxon>
        <taxon>Burkholderiales</taxon>
        <taxon>Burkholderiaceae</taxon>
        <taxon>Burkholderia</taxon>
        <taxon>Burkholderia cepacia complex</taxon>
    </lineage>
</organism>